<proteinExistence type="inferred from homology"/>
<evidence type="ECO:0000256" key="4">
    <source>
        <dbReference type="ARBA" id="ARBA00022475"/>
    </source>
</evidence>
<keyword evidence="4" id="KW-1003">Cell membrane</keyword>
<dbReference type="InterPro" id="IPR036721">
    <property type="entry name" value="RCK_C_sf"/>
</dbReference>
<dbReference type="InterPro" id="IPR050144">
    <property type="entry name" value="AAE_transporter"/>
</dbReference>
<feature type="transmembrane region" description="Helical" evidence="8">
    <location>
        <begin position="356"/>
        <end position="375"/>
    </location>
</feature>
<evidence type="ECO:0000256" key="5">
    <source>
        <dbReference type="ARBA" id="ARBA00022692"/>
    </source>
</evidence>
<evidence type="ECO:0000259" key="9">
    <source>
        <dbReference type="PROSITE" id="PS51202"/>
    </source>
</evidence>
<evidence type="ECO:0000256" key="1">
    <source>
        <dbReference type="ARBA" id="ARBA00004651"/>
    </source>
</evidence>
<evidence type="ECO:0000256" key="2">
    <source>
        <dbReference type="ARBA" id="ARBA00009854"/>
    </source>
</evidence>
<dbReference type="GO" id="GO:0008324">
    <property type="term" value="F:monoatomic cation transmembrane transporter activity"/>
    <property type="evidence" value="ECO:0007669"/>
    <property type="project" value="InterPro"/>
</dbReference>
<keyword evidence="5 8" id="KW-0812">Transmembrane</keyword>
<comment type="caution">
    <text evidence="10">The sequence shown here is derived from an EMBL/GenBank/DDBJ whole genome shotgun (WGS) entry which is preliminary data.</text>
</comment>
<dbReference type="Proteomes" id="UP000627538">
    <property type="component" value="Unassembled WGS sequence"/>
</dbReference>
<dbReference type="PANTHER" id="PTHR30445:SF3">
    <property type="entry name" value="TRANSPORT PROTEIN YIDE-RELATED"/>
    <property type="match status" value="1"/>
</dbReference>
<keyword evidence="11" id="KW-1185">Reference proteome</keyword>
<comment type="subcellular location">
    <subcellularLocation>
        <location evidence="1">Cell membrane</location>
        <topology evidence="1">Multi-pass membrane protein</topology>
    </subcellularLocation>
</comment>
<keyword evidence="3" id="KW-0813">Transport</keyword>
<evidence type="ECO:0000256" key="7">
    <source>
        <dbReference type="ARBA" id="ARBA00023136"/>
    </source>
</evidence>
<reference evidence="10 11" key="1">
    <citation type="submission" date="2020-08" db="EMBL/GenBank/DDBJ databases">
        <title>Winkia gen. nov., sp. nov., isolated from faeces of the Anser albifrons in China.</title>
        <authorList>
            <person name="Liu Q."/>
        </authorList>
    </citation>
    <scope>NUCLEOTIDE SEQUENCE [LARGE SCALE GENOMIC DNA]</scope>
    <source>
        <strain evidence="10 11">C62</strain>
    </source>
</reference>
<evidence type="ECO:0000256" key="8">
    <source>
        <dbReference type="SAM" id="Phobius"/>
    </source>
</evidence>
<feature type="transmembrane region" description="Helical" evidence="8">
    <location>
        <begin position="158"/>
        <end position="177"/>
    </location>
</feature>
<dbReference type="SUPFAM" id="SSF116726">
    <property type="entry name" value="TrkA C-terminal domain-like"/>
    <property type="match status" value="1"/>
</dbReference>
<sequence length="531" mass="55489">MTQVFTFVAANPIMLLFILMGVGMVFGHIKVRGVSLGAAAVLFFAIVVSALGHSSGVDLTLNPVIGTLGLALFAFAIGVSSGPNFFHALRSSLWPILATVVLLIAAGALAYYVGTGLLGMPVAEAIGTYAGALTNTPALSAAGKASGNAPEATVGYSIAYLFGVIGMLGFSLASLAYRRTDTDTPTALDNRTVRVERGDKPRVGDLEATYNGRIAFSRLRRGETGPVARPKSDDRLNRGDLVTIVGPKDLVARAITELGHSSSHSLIEDRRFLDFRRITVSDPKLAGHTIEGLELDRRFSATASRVRRGDTDMMAEPGLVLQLGDRVRVVAPRSQMSAVTKFFGDSAKGLSDINPIALGLGMALGILIGELPIFTPTGATFSIGSAAGTLLVGLVFGRIGRIGSVVTALPHTATQVLTELGLLVFLAQAGTNAGSAILTAFTSGAWVKMFLLGLLITGFVGIGLYVIMRYGFGMGGTRLSGLMGGAQTQPAILAFANTRTGFDPRVALGYAMVYPMAMITKILVAQVFAGM</sequence>
<feature type="transmembrane region" description="Helical" evidence="8">
    <location>
        <begin position="6"/>
        <end position="26"/>
    </location>
</feature>
<gene>
    <name evidence="10" type="ORF">H8R10_04055</name>
</gene>
<dbReference type="RefSeq" id="WP_191071452.1">
    <property type="nucleotide sequence ID" value="NZ_CP060506.1"/>
</dbReference>
<organism evidence="10 11">
    <name type="scientific">Nanchangia anserum</name>
    <dbReference type="NCBI Taxonomy" id="2692125"/>
    <lineage>
        <taxon>Bacteria</taxon>
        <taxon>Bacillati</taxon>
        <taxon>Actinomycetota</taxon>
        <taxon>Actinomycetes</taxon>
        <taxon>Actinomycetales</taxon>
        <taxon>Actinomycetaceae</taxon>
        <taxon>Nanchangia</taxon>
    </lineage>
</organism>
<dbReference type="Gene3D" id="3.30.70.1450">
    <property type="entry name" value="Regulator of K+ conductance, C-terminal domain"/>
    <property type="match status" value="1"/>
</dbReference>
<dbReference type="GO" id="GO:0005886">
    <property type="term" value="C:plasma membrane"/>
    <property type="evidence" value="ECO:0007669"/>
    <property type="project" value="UniProtKB-SubCell"/>
</dbReference>
<protein>
    <submittedName>
        <fullName evidence="10">Transporter</fullName>
    </submittedName>
</protein>
<feature type="transmembrane region" description="Helical" evidence="8">
    <location>
        <begin position="507"/>
        <end position="529"/>
    </location>
</feature>
<feature type="transmembrane region" description="Helical" evidence="8">
    <location>
        <begin position="33"/>
        <end position="52"/>
    </location>
</feature>
<keyword evidence="6 8" id="KW-1133">Transmembrane helix</keyword>
<evidence type="ECO:0000256" key="6">
    <source>
        <dbReference type="ARBA" id="ARBA00022989"/>
    </source>
</evidence>
<evidence type="ECO:0000313" key="11">
    <source>
        <dbReference type="Proteomes" id="UP000627538"/>
    </source>
</evidence>
<dbReference type="InterPro" id="IPR006037">
    <property type="entry name" value="RCK_C"/>
</dbReference>
<name>A0A8I0GD80_9ACTO</name>
<dbReference type="AlphaFoldDB" id="A0A8I0GD80"/>
<keyword evidence="7 8" id="KW-0472">Membrane</keyword>
<dbReference type="PROSITE" id="PS51202">
    <property type="entry name" value="RCK_C"/>
    <property type="match status" value="1"/>
</dbReference>
<feature type="transmembrane region" description="Helical" evidence="8">
    <location>
        <begin position="93"/>
        <end position="113"/>
    </location>
</feature>
<dbReference type="NCBIfam" id="TIGR01625">
    <property type="entry name" value="YidE_YbjL_dupl"/>
    <property type="match status" value="2"/>
</dbReference>
<accession>A0A8I0GD80</accession>
<dbReference type="PANTHER" id="PTHR30445">
    <property type="entry name" value="K(+)_H(+) ANTIPORTER SUBUNIT KHTT"/>
    <property type="match status" value="1"/>
</dbReference>
<comment type="similarity">
    <text evidence="2">Belongs to the AAE transporter (TC 2.A.81) family.</text>
</comment>
<feature type="transmembrane region" description="Helical" evidence="8">
    <location>
        <begin position="420"/>
        <end position="441"/>
    </location>
</feature>
<feature type="transmembrane region" description="Helical" evidence="8">
    <location>
        <begin position="64"/>
        <end position="86"/>
    </location>
</feature>
<feature type="transmembrane region" description="Helical" evidence="8">
    <location>
        <begin position="447"/>
        <end position="468"/>
    </location>
</feature>
<feature type="transmembrane region" description="Helical" evidence="8">
    <location>
        <begin position="381"/>
        <end position="399"/>
    </location>
</feature>
<dbReference type="Pfam" id="PF02080">
    <property type="entry name" value="TrkA_C"/>
    <property type="match status" value="1"/>
</dbReference>
<evidence type="ECO:0000256" key="3">
    <source>
        <dbReference type="ARBA" id="ARBA00022448"/>
    </source>
</evidence>
<dbReference type="GO" id="GO:0006813">
    <property type="term" value="P:potassium ion transport"/>
    <property type="evidence" value="ECO:0007669"/>
    <property type="project" value="InterPro"/>
</dbReference>
<evidence type="ECO:0000313" key="10">
    <source>
        <dbReference type="EMBL" id="MBD3689403.1"/>
    </source>
</evidence>
<dbReference type="Pfam" id="PF06826">
    <property type="entry name" value="Asp-Al_Ex"/>
    <property type="match status" value="2"/>
</dbReference>
<dbReference type="InterPro" id="IPR006512">
    <property type="entry name" value="YidE_YbjL"/>
</dbReference>
<feature type="domain" description="RCK C-terminal" evidence="9">
    <location>
        <begin position="261"/>
        <end position="345"/>
    </location>
</feature>
<dbReference type="EMBL" id="JACRUO010000001">
    <property type="protein sequence ID" value="MBD3689403.1"/>
    <property type="molecule type" value="Genomic_DNA"/>
</dbReference>